<organism evidence="9 10">
    <name type="scientific">Araneus ventricosus</name>
    <name type="common">Orbweaver spider</name>
    <name type="synonym">Epeira ventricosa</name>
    <dbReference type="NCBI Taxonomy" id="182803"/>
    <lineage>
        <taxon>Eukaryota</taxon>
        <taxon>Metazoa</taxon>
        <taxon>Ecdysozoa</taxon>
        <taxon>Arthropoda</taxon>
        <taxon>Chelicerata</taxon>
        <taxon>Arachnida</taxon>
        <taxon>Araneae</taxon>
        <taxon>Araneomorphae</taxon>
        <taxon>Entelegynae</taxon>
        <taxon>Araneoidea</taxon>
        <taxon>Araneidae</taxon>
        <taxon>Araneus</taxon>
    </lineage>
</organism>
<dbReference type="PANTHER" id="PTHR12027:SF70">
    <property type="entry name" value="PROTEIN WNT-16"/>
    <property type="match status" value="1"/>
</dbReference>
<reference evidence="9 10" key="1">
    <citation type="journal article" date="2019" name="Sci. Rep.">
        <title>Orb-weaving spider Araneus ventricosus genome elucidates the spidroin gene catalogue.</title>
        <authorList>
            <person name="Kono N."/>
            <person name="Nakamura H."/>
            <person name="Ohtoshi R."/>
            <person name="Moran D.A.P."/>
            <person name="Shinohara A."/>
            <person name="Yoshida Y."/>
            <person name="Fujiwara M."/>
            <person name="Mori M."/>
            <person name="Tomita M."/>
            <person name="Arakawa K."/>
        </authorList>
    </citation>
    <scope>NUCLEOTIDE SEQUENCE [LARGE SCALE GENOMIC DNA]</scope>
</reference>
<comment type="function">
    <text evidence="8">Ligand for members of the frizzled family of seven transmembrane receptors.</text>
</comment>
<dbReference type="GO" id="GO:0005109">
    <property type="term" value="F:frizzled binding"/>
    <property type="evidence" value="ECO:0007669"/>
    <property type="project" value="TreeGrafter"/>
</dbReference>
<evidence type="ECO:0000313" key="9">
    <source>
        <dbReference type="EMBL" id="GBL93960.1"/>
    </source>
</evidence>
<dbReference type="PANTHER" id="PTHR12027">
    <property type="entry name" value="WNT RELATED"/>
    <property type="match status" value="1"/>
</dbReference>
<keyword evidence="7" id="KW-1015">Disulfide bond</keyword>
<evidence type="ECO:0000256" key="7">
    <source>
        <dbReference type="ARBA" id="ARBA00023157"/>
    </source>
</evidence>
<keyword evidence="10" id="KW-1185">Reference proteome</keyword>
<evidence type="ECO:0000313" key="10">
    <source>
        <dbReference type="Proteomes" id="UP000499080"/>
    </source>
</evidence>
<evidence type="ECO:0000256" key="5">
    <source>
        <dbReference type="ARBA" id="ARBA00022530"/>
    </source>
</evidence>
<evidence type="ECO:0000256" key="3">
    <source>
        <dbReference type="ARBA" id="ARBA00022473"/>
    </source>
</evidence>
<dbReference type="GO" id="GO:0045165">
    <property type="term" value="P:cell fate commitment"/>
    <property type="evidence" value="ECO:0007669"/>
    <property type="project" value="TreeGrafter"/>
</dbReference>
<evidence type="ECO:0000256" key="8">
    <source>
        <dbReference type="RuleBase" id="RU003500"/>
    </source>
</evidence>
<comment type="subcellular location">
    <subcellularLocation>
        <location evidence="1 8">Secreted</location>
        <location evidence="1 8">Extracellular space</location>
        <location evidence="1 8">Extracellular matrix</location>
    </subcellularLocation>
</comment>
<comment type="caution">
    <text evidence="9">The sequence shown here is derived from an EMBL/GenBank/DDBJ whole genome shotgun (WGS) entry which is preliminary data.</text>
</comment>
<keyword evidence="4" id="KW-0964">Secreted</keyword>
<keyword evidence="5" id="KW-0272">Extracellular matrix</keyword>
<dbReference type="GO" id="GO:0005125">
    <property type="term" value="F:cytokine activity"/>
    <property type="evidence" value="ECO:0007669"/>
    <property type="project" value="TreeGrafter"/>
</dbReference>
<comment type="similarity">
    <text evidence="2 8">Belongs to the Wnt family.</text>
</comment>
<evidence type="ECO:0000256" key="4">
    <source>
        <dbReference type="ARBA" id="ARBA00022525"/>
    </source>
</evidence>
<name>A0A4Y2BP28_ARAVE</name>
<evidence type="ECO:0000256" key="1">
    <source>
        <dbReference type="ARBA" id="ARBA00004498"/>
    </source>
</evidence>
<sequence>MINVQFTRDLVKSLIKFIQREPVNILKSRIHIRKRTLVPQRSGRHSEIYSAQYINTIDRTIYYLVEEKNTRNISSGAQTRYLGMVGVSVTPPDMASEQVSLCSTVPGLVQQQQRVCNAHPAVIRAVSDGARRGIEECQNQFRHDRWNCTVEGGESVFDHTLQRGITVAEVVSRGLSTLNPSFRKCLGFGKV</sequence>
<dbReference type="Pfam" id="PF00110">
    <property type="entry name" value="wnt"/>
    <property type="match status" value="1"/>
</dbReference>
<proteinExistence type="inferred from homology"/>
<dbReference type="Proteomes" id="UP000499080">
    <property type="component" value="Unassembled WGS sequence"/>
</dbReference>
<gene>
    <name evidence="9" type="ORF">AVEN_76686_1</name>
</gene>
<keyword evidence="6 8" id="KW-0879">Wnt signaling pathway</keyword>
<protein>
    <recommendedName>
        <fullName evidence="8">Protein Wnt</fullName>
    </recommendedName>
</protein>
<dbReference type="InterPro" id="IPR005817">
    <property type="entry name" value="Wnt"/>
</dbReference>
<dbReference type="AlphaFoldDB" id="A0A4Y2BP28"/>
<evidence type="ECO:0000256" key="6">
    <source>
        <dbReference type="ARBA" id="ARBA00022687"/>
    </source>
</evidence>
<dbReference type="GO" id="GO:0060070">
    <property type="term" value="P:canonical Wnt signaling pathway"/>
    <property type="evidence" value="ECO:0007669"/>
    <property type="project" value="TreeGrafter"/>
</dbReference>
<accession>A0A4Y2BP28</accession>
<dbReference type="OrthoDB" id="5945655at2759"/>
<evidence type="ECO:0000256" key="2">
    <source>
        <dbReference type="ARBA" id="ARBA00005683"/>
    </source>
</evidence>
<dbReference type="GO" id="GO:0030182">
    <property type="term" value="P:neuron differentiation"/>
    <property type="evidence" value="ECO:0007669"/>
    <property type="project" value="TreeGrafter"/>
</dbReference>
<dbReference type="EMBL" id="BGPR01000098">
    <property type="protein sequence ID" value="GBL93960.1"/>
    <property type="molecule type" value="Genomic_DNA"/>
</dbReference>
<keyword evidence="3 8" id="KW-0217">Developmental protein</keyword>
<dbReference type="GO" id="GO:0005615">
    <property type="term" value="C:extracellular space"/>
    <property type="evidence" value="ECO:0007669"/>
    <property type="project" value="TreeGrafter"/>
</dbReference>